<reference evidence="1 2" key="1">
    <citation type="journal article" date="2022" name="DNA Res.">
        <title>Chromosomal-level genome assembly of the orchid tree Bauhinia variegata (Leguminosae; Cercidoideae) supports the allotetraploid origin hypothesis of Bauhinia.</title>
        <authorList>
            <person name="Zhong Y."/>
            <person name="Chen Y."/>
            <person name="Zheng D."/>
            <person name="Pang J."/>
            <person name="Liu Y."/>
            <person name="Luo S."/>
            <person name="Meng S."/>
            <person name="Qian L."/>
            <person name="Wei D."/>
            <person name="Dai S."/>
            <person name="Zhou R."/>
        </authorList>
    </citation>
    <scope>NUCLEOTIDE SEQUENCE [LARGE SCALE GENOMIC DNA]</scope>
    <source>
        <strain evidence="1">BV-YZ2020</strain>
    </source>
</reference>
<comment type="caution">
    <text evidence="1">The sequence shown here is derived from an EMBL/GenBank/DDBJ whole genome shotgun (WGS) entry which is preliminary data.</text>
</comment>
<protein>
    <submittedName>
        <fullName evidence="1">Uncharacterized protein</fullName>
    </submittedName>
</protein>
<name>A0ACB9KI52_BAUVA</name>
<proteinExistence type="predicted"/>
<dbReference type="Proteomes" id="UP000828941">
    <property type="component" value="Chromosome 14"/>
</dbReference>
<sequence length="117" mass="13360">MFEYIPSADAVLLKCVLHNWSDEDCVKILKKCKEAISSGSNGGKVIVIDVVINEKNEKKDDHAVTELKLFYDISMMAILNGKERSEKEWDKLFFDAGFKSYKITPIFGFRSLIEAYT</sequence>
<keyword evidence="2" id="KW-1185">Reference proteome</keyword>
<dbReference type="EMBL" id="CM039439">
    <property type="protein sequence ID" value="KAI4296824.1"/>
    <property type="molecule type" value="Genomic_DNA"/>
</dbReference>
<accession>A0ACB9KI52</accession>
<gene>
    <name evidence="1" type="ORF">L6164_036747</name>
</gene>
<organism evidence="1 2">
    <name type="scientific">Bauhinia variegata</name>
    <name type="common">Purple orchid tree</name>
    <name type="synonym">Phanera variegata</name>
    <dbReference type="NCBI Taxonomy" id="167791"/>
    <lineage>
        <taxon>Eukaryota</taxon>
        <taxon>Viridiplantae</taxon>
        <taxon>Streptophyta</taxon>
        <taxon>Embryophyta</taxon>
        <taxon>Tracheophyta</taxon>
        <taxon>Spermatophyta</taxon>
        <taxon>Magnoliopsida</taxon>
        <taxon>eudicotyledons</taxon>
        <taxon>Gunneridae</taxon>
        <taxon>Pentapetalae</taxon>
        <taxon>rosids</taxon>
        <taxon>fabids</taxon>
        <taxon>Fabales</taxon>
        <taxon>Fabaceae</taxon>
        <taxon>Cercidoideae</taxon>
        <taxon>Cercideae</taxon>
        <taxon>Bauhiniinae</taxon>
        <taxon>Bauhinia</taxon>
    </lineage>
</organism>
<evidence type="ECO:0000313" key="2">
    <source>
        <dbReference type="Proteomes" id="UP000828941"/>
    </source>
</evidence>
<evidence type="ECO:0000313" key="1">
    <source>
        <dbReference type="EMBL" id="KAI4296824.1"/>
    </source>
</evidence>